<evidence type="ECO:0000313" key="2">
    <source>
        <dbReference type="EMBL" id="GAA1557931.1"/>
    </source>
</evidence>
<comment type="caution">
    <text evidence="2">The sequence shown here is derived from an EMBL/GenBank/DDBJ whole genome shotgun (WGS) entry which is preliminary data.</text>
</comment>
<reference evidence="2 3" key="1">
    <citation type="journal article" date="2019" name="Int. J. Syst. Evol. Microbiol.">
        <title>The Global Catalogue of Microorganisms (GCM) 10K type strain sequencing project: providing services to taxonomists for standard genome sequencing and annotation.</title>
        <authorList>
            <consortium name="The Broad Institute Genomics Platform"/>
            <consortium name="The Broad Institute Genome Sequencing Center for Infectious Disease"/>
            <person name="Wu L."/>
            <person name="Ma J."/>
        </authorList>
    </citation>
    <scope>NUCLEOTIDE SEQUENCE [LARGE SCALE GENOMIC DNA]</scope>
    <source>
        <strain evidence="2 3">JCM 15933</strain>
    </source>
</reference>
<keyword evidence="3" id="KW-1185">Reference proteome</keyword>
<organism evidence="2 3">
    <name type="scientific">Dactylosporangium maewongense</name>
    <dbReference type="NCBI Taxonomy" id="634393"/>
    <lineage>
        <taxon>Bacteria</taxon>
        <taxon>Bacillati</taxon>
        <taxon>Actinomycetota</taxon>
        <taxon>Actinomycetes</taxon>
        <taxon>Micromonosporales</taxon>
        <taxon>Micromonosporaceae</taxon>
        <taxon>Dactylosporangium</taxon>
    </lineage>
</organism>
<proteinExistence type="predicted"/>
<evidence type="ECO:0000256" key="1">
    <source>
        <dbReference type="SAM" id="MobiDB-lite"/>
    </source>
</evidence>
<dbReference type="EMBL" id="BAAAQD010000026">
    <property type="protein sequence ID" value="GAA1557931.1"/>
    <property type="molecule type" value="Genomic_DNA"/>
</dbReference>
<accession>A0ABN2CFE8</accession>
<dbReference type="Proteomes" id="UP001501470">
    <property type="component" value="Unassembled WGS sequence"/>
</dbReference>
<name>A0ABN2CFE8_9ACTN</name>
<gene>
    <name evidence="2" type="ORF">GCM10009827_093590</name>
</gene>
<sequence length="87" mass="9419">MPAGDAMSPSVIEPGRSSAQFRYSPRGASLEEPPSRRGTATASTTVKLRGMDFLRRLGAYLLRAIVDLGHDISPVPLPRREDLDDAP</sequence>
<protein>
    <submittedName>
        <fullName evidence="2">Uncharacterized protein</fullName>
    </submittedName>
</protein>
<evidence type="ECO:0000313" key="3">
    <source>
        <dbReference type="Proteomes" id="UP001501470"/>
    </source>
</evidence>
<feature type="region of interest" description="Disordered" evidence="1">
    <location>
        <begin position="1"/>
        <end position="43"/>
    </location>
</feature>